<dbReference type="InterPro" id="IPR017946">
    <property type="entry name" value="PLC-like_Pdiesterase_TIM-brl"/>
</dbReference>
<dbReference type="SUPFAM" id="SSF51695">
    <property type="entry name" value="PLC-like phosphodiesterases"/>
    <property type="match status" value="1"/>
</dbReference>
<feature type="region of interest" description="Disordered" evidence="2">
    <location>
        <begin position="8"/>
        <end position="34"/>
    </location>
</feature>
<evidence type="ECO:0000313" key="5">
    <source>
        <dbReference type="Proteomes" id="UP001059596"/>
    </source>
</evidence>
<dbReference type="Gene3D" id="3.20.20.190">
    <property type="entry name" value="Phosphatidylinositol (PI) phosphodiesterase"/>
    <property type="match status" value="1"/>
</dbReference>
<dbReference type="PROSITE" id="PS51704">
    <property type="entry name" value="GP_PDE"/>
    <property type="match status" value="1"/>
</dbReference>
<dbReference type="AlphaFoldDB" id="A0A9P9YWB6"/>
<dbReference type="Proteomes" id="UP001059596">
    <property type="component" value="Chromosome 3R"/>
</dbReference>
<gene>
    <name evidence="4" type="ORF">M5D96_000490</name>
</gene>
<dbReference type="PANTHER" id="PTHR22958:SF1">
    <property type="entry name" value="GLYCEROPHOSPHOCHOLINE PHOSPHODIESTERASE GPCPD1"/>
    <property type="match status" value="1"/>
</dbReference>
<dbReference type="Pfam" id="PF03009">
    <property type="entry name" value="GDPD"/>
    <property type="match status" value="1"/>
</dbReference>
<name>A0A9P9YWB6_9MUSC</name>
<reference evidence="4" key="1">
    <citation type="journal article" date="2023" name="Genome Biol. Evol.">
        <title>Long-read-based Genome Assembly of Drosophila gunungcola Reveals Fewer Chemosensory Genes in Flower-breeding Species.</title>
        <authorList>
            <person name="Negi A."/>
            <person name="Liao B.Y."/>
            <person name="Yeh S.D."/>
        </authorList>
    </citation>
    <scope>NUCLEOTIDE SEQUENCE</scope>
    <source>
        <strain evidence="4">Sukarami</strain>
    </source>
</reference>
<proteinExistence type="predicted"/>
<dbReference type="InterPro" id="IPR051578">
    <property type="entry name" value="GDPD"/>
</dbReference>
<evidence type="ECO:0000313" key="4">
    <source>
        <dbReference type="EMBL" id="KAI8044334.1"/>
    </source>
</evidence>
<dbReference type="InterPro" id="IPR013784">
    <property type="entry name" value="Carb-bd-like_fold"/>
</dbReference>
<keyword evidence="1" id="KW-0378">Hydrolase</keyword>
<dbReference type="SUPFAM" id="SSF49452">
    <property type="entry name" value="Starch-binding domain-like"/>
    <property type="match status" value="1"/>
</dbReference>
<dbReference type="GO" id="GO:0047389">
    <property type="term" value="F:glycerophosphocholine phosphodiesterase activity"/>
    <property type="evidence" value="ECO:0007669"/>
    <property type="project" value="TreeGrafter"/>
</dbReference>
<evidence type="ECO:0000256" key="1">
    <source>
        <dbReference type="ARBA" id="ARBA00022801"/>
    </source>
</evidence>
<dbReference type="InterPro" id="IPR013783">
    <property type="entry name" value="Ig-like_fold"/>
</dbReference>
<dbReference type="SMART" id="SM01065">
    <property type="entry name" value="CBM_2"/>
    <property type="match status" value="1"/>
</dbReference>
<dbReference type="InterPro" id="IPR002044">
    <property type="entry name" value="CBM20"/>
</dbReference>
<dbReference type="InterPro" id="IPR030395">
    <property type="entry name" value="GP_PDE_dom"/>
</dbReference>
<dbReference type="EMBL" id="JAMKOV010000001">
    <property type="protein sequence ID" value="KAI8044334.1"/>
    <property type="molecule type" value="Genomic_DNA"/>
</dbReference>
<dbReference type="PANTHER" id="PTHR22958">
    <property type="entry name" value="GLYCEROPHOSPHORYL DIESTER PHOSPHODIESTERASE"/>
    <property type="match status" value="1"/>
</dbReference>
<feature type="domain" description="GP-PDE" evidence="3">
    <location>
        <begin position="365"/>
        <end position="689"/>
    </location>
</feature>
<dbReference type="GO" id="GO:2001070">
    <property type="term" value="F:starch binding"/>
    <property type="evidence" value="ECO:0007669"/>
    <property type="project" value="InterPro"/>
</dbReference>
<organism evidence="4 5">
    <name type="scientific">Drosophila gunungcola</name>
    <name type="common">fruit fly</name>
    <dbReference type="NCBI Taxonomy" id="103775"/>
    <lineage>
        <taxon>Eukaryota</taxon>
        <taxon>Metazoa</taxon>
        <taxon>Ecdysozoa</taxon>
        <taxon>Arthropoda</taxon>
        <taxon>Hexapoda</taxon>
        <taxon>Insecta</taxon>
        <taxon>Pterygota</taxon>
        <taxon>Neoptera</taxon>
        <taxon>Endopterygota</taxon>
        <taxon>Diptera</taxon>
        <taxon>Brachycera</taxon>
        <taxon>Muscomorpha</taxon>
        <taxon>Ephydroidea</taxon>
        <taxon>Drosophilidae</taxon>
        <taxon>Drosophila</taxon>
        <taxon>Sophophora</taxon>
    </lineage>
</organism>
<dbReference type="GO" id="GO:0046475">
    <property type="term" value="P:glycerophospholipid catabolic process"/>
    <property type="evidence" value="ECO:0007669"/>
    <property type="project" value="TreeGrafter"/>
</dbReference>
<evidence type="ECO:0000256" key="2">
    <source>
        <dbReference type="SAM" id="MobiDB-lite"/>
    </source>
</evidence>
<feature type="compositionally biased region" description="Basic and acidic residues" evidence="2">
    <location>
        <begin position="8"/>
        <end position="26"/>
    </location>
</feature>
<accession>A0A9P9YWB6</accession>
<evidence type="ECO:0000259" key="3">
    <source>
        <dbReference type="PROSITE" id="PS51704"/>
    </source>
</evidence>
<dbReference type="PROSITE" id="PS50007">
    <property type="entry name" value="PIPLC_X_DOMAIN"/>
    <property type="match status" value="1"/>
</dbReference>
<dbReference type="Gene3D" id="2.60.40.10">
    <property type="entry name" value="Immunoglobulins"/>
    <property type="match status" value="1"/>
</dbReference>
<protein>
    <recommendedName>
        <fullName evidence="3">GP-PDE domain-containing protein</fullName>
    </recommendedName>
</protein>
<keyword evidence="5" id="KW-1185">Reference proteome</keyword>
<sequence length="874" mass="99460">MHRWFFANEREECEPKVQDDEPRTDQDAGEATTPQAVPTTEWPFCVKFHRSLGANEYVAISGNCDSLGSWDPKKVFILAKEVCPDCMCKCYQLEATLEIPRNIDIHYRYCVVVYDPKANEVYVRFWESQLKPRVIRTCQNMLKRCDTFGKPHDDDEDNQVDRGWATTETIVHLKLFNAPFLWQRQKQRLLHVHVQPMFEVPEDTCSAANRPIKVGSSDTRLSRHLEAPQGDNLDLGLALIEVVNLRNPKALAFQCEFGVPCGPEDLQLFHCSIAYPAETLYRLDLFTYAHKAASDEPPYHYGYGFLMPSQLLGTEGSARVKVTCASTHRPLMEMCVRYLIIRPLESFPCDLSRSYERYWRKSRQCMNIGHKGSGNTYRIGCDLVRENTVYGFKQAALANADMVELDVQLTQDAQVVVYHDLVLRFLLQRLPCYEDLLENQDLLVFAYEKLNKLMLLSMGGCKRNNLVAIPLEAFTYEQLKEVRVLRFAGSKGCDMSCDRMLAEQRPFPLLLELLAEDLLPLGMGFFIEIKWPQMTSDRRWESGSFKPTFDRNFYVDTILELVLKHAGQRRIVFCSFDADICAMVRYKQNLYPVTLLLEDPSAQVQYADQRVNVLETAVAMGHSLEFLGLTLHANSLLNKFATMAFLHLLNLEAFAYGSPTTSLEIRNRLRRHGVLGIIYDRLDQLDQVGEELEADTICTIDSVTTRRVIRETELEEWRLKAAHVHVFAFAFAFAFALPGKDLTFLRFRSYGHRPAAVKDDETAFETGYPGQLKDNGFGLGCDFLKGCECVRSRTHKLDSGQRIVWAVPPAPKGVSSEWQDAYPADGRIGPSAKLSANPYPNPIQNGQCPIFHIGSSSIVIIIIINTFHGHGLAT</sequence>
<comment type="caution">
    <text evidence="4">The sequence shown here is derived from an EMBL/GenBank/DDBJ whole genome shotgun (WGS) entry which is preliminary data.</text>
</comment>